<dbReference type="InterPro" id="IPR049417">
    <property type="entry name" value="VipE-like_N"/>
</dbReference>
<proteinExistence type="predicted"/>
<protein>
    <submittedName>
        <fullName evidence="1">Uncharacterized protein</fullName>
    </submittedName>
</protein>
<organism evidence="1 2">
    <name type="scientific">Piscirickettsia salmonis</name>
    <dbReference type="NCBI Taxonomy" id="1238"/>
    <lineage>
        <taxon>Bacteria</taxon>
        <taxon>Pseudomonadati</taxon>
        <taxon>Pseudomonadota</taxon>
        <taxon>Gammaproteobacteria</taxon>
        <taxon>Thiotrichales</taxon>
        <taxon>Piscirickettsiaceae</taxon>
        <taxon>Piscirickettsia</taxon>
    </lineage>
</organism>
<dbReference type="EMBL" id="CP038908">
    <property type="protein sequence ID" value="QGO06909.1"/>
    <property type="molecule type" value="Genomic_DNA"/>
</dbReference>
<dbReference type="AlphaFoldDB" id="A0A9Q6PTB8"/>
<evidence type="ECO:0000313" key="1">
    <source>
        <dbReference type="EMBL" id="QGO06909.1"/>
    </source>
</evidence>
<reference evidence="1 2" key="1">
    <citation type="submission" date="2019-04" db="EMBL/GenBank/DDBJ databases">
        <title>Complete genome sequencing of Piscirickettsia salmonis strain Psal-009.</title>
        <authorList>
            <person name="Schober I."/>
            <person name="Bunk B."/>
            <person name="Sproer C."/>
            <person name="Carril G.P."/>
            <person name="Riedel T."/>
            <person name="Flores-Herrera P.A."/>
            <person name="Nourdin-Galindo G."/>
            <person name="Marshall S.H."/>
            <person name="Overmann J."/>
        </authorList>
    </citation>
    <scope>NUCLEOTIDE SEQUENCE [LARGE SCALE GENOMIC DNA]</scope>
    <source>
        <strain evidence="1 2">Psal-009</strain>
    </source>
</reference>
<keyword evidence="2" id="KW-1185">Reference proteome</keyword>
<dbReference type="Proteomes" id="UP000422232">
    <property type="component" value="Chromosome"/>
</dbReference>
<evidence type="ECO:0000313" key="2">
    <source>
        <dbReference type="Proteomes" id="UP000422232"/>
    </source>
</evidence>
<dbReference type="RefSeq" id="WP_054300479.1">
    <property type="nucleotide sequence ID" value="NZ_CP012413.1"/>
</dbReference>
<gene>
    <name evidence="1" type="ORF">Psal009_02844</name>
</gene>
<sequence length="346" mass="38558">MGLFRVIDELLAANSRYSVKKMKQFLSGEEGFPADYFAQLERLLGRNCTGRSRKYGKINYDSHTQLQAICEYVLCLSVGLNDDELHQITKAALENYNSGCAAGADGTCYMRNNSFAKFVLAQELRRNPASAEQHFSDGSILVKYSVETDPFRAQLLEESKGSLQSHEQYVQASQKNKQTLALNVNEKHKEWLGNFLKATDFQATKYGKHVSLGSDVYCIPKHLAKILESQSNSGLFSTEHAAVEATKNILALAIQSTRVSKFSFGRTQWTKILYEGQSTGVSGADFIDYMTRVGLGDVMIAKFKNNPESIRANQQSRGLMRLFECLRMQNDTDAAIAAATSVYLEG</sequence>
<name>A0A9Q6PTB8_PISSA</name>
<dbReference type="Pfam" id="PF20876">
    <property type="entry name" value="VipE"/>
    <property type="match status" value="1"/>
</dbReference>
<accession>A0A9Q6PTB8</accession>